<protein>
    <submittedName>
        <fullName evidence="1">Bst1 protein</fullName>
    </submittedName>
</protein>
<accession>A0A812Y0M5</accession>
<dbReference type="AlphaFoldDB" id="A0A812Y0M5"/>
<organism evidence="1 2">
    <name type="scientific">Symbiodinium pilosum</name>
    <name type="common">Dinoflagellate</name>
    <dbReference type="NCBI Taxonomy" id="2952"/>
    <lineage>
        <taxon>Eukaryota</taxon>
        <taxon>Sar</taxon>
        <taxon>Alveolata</taxon>
        <taxon>Dinophyceae</taxon>
        <taxon>Suessiales</taxon>
        <taxon>Symbiodiniaceae</taxon>
        <taxon>Symbiodinium</taxon>
    </lineage>
</organism>
<evidence type="ECO:0000313" key="1">
    <source>
        <dbReference type="EMBL" id="CAE7760009.1"/>
    </source>
</evidence>
<dbReference type="OrthoDB" id="445947at2759"/>
<evidence type="ECO:0000313" key="2">
    <source>
        <dbReference type="Proteomes" id="UP000649617"/>
    </source>
</evidence>
<keyword evidence="2" id="KW-1185">Reference proteome</keyword>
<comment type="caution">
    <text evidence="1">The sequence shown here is derived from an EMBL/GenBank/DDBJ whole genome shotgun (WGS) entry which is preliminary data.</text>
</comment>
<gene>
    <name evidence="1" type="primary">bst1</name>
    <name evidence="1" type="ORF">SPIL2461_LOCUS22157</name>
</gene>
<reference evidence="1" key="1">
    <citation type="submission" date="2021-02" db="EMBL/GenBank/DDBJ databases">
        <authorList>
            <person name="Dougan E. K."/>
            <person name="Rhodes N."/>
            <person name="Thang M."/>
            <person name="Chan C."/>
        </authorList>
    </citation>
    <scope>NUCLEOTIDE SEQUENCE</scope>
</reference>
<proteinExistence type="predicted"/>
<name>A0A812Y0M5_SYMPI</name>
<sequence>MAVGHLTLLSTSAPVSLEGRKDSAREHYMDLDAIRAVRPIPPIPEELPWPRFLRAPRRFRSSRGSFCSDSSDGLSDDFQIRLGPCTIPGKLEKLRLSRSAISSAASCESYRSCIRLSDYIRIKSVAPDGPELSFGSALHVGDGTNALCLVCSYHKPPARSCKNGAFCDFCHLHDGRRNSRRRRREAAGLAAGRMSWADTEIQVLQAIQL</sequence>
<dbReference type="EMBL" id="CAJNIZ010046955">
    <property type="protein sequence ID" value="CAE7760009.1"/>
    <property type="molecule type" value="Genomic_DNA"/>
</dbReference>
<dbReference type="Proteomes" id="UP000649617">
    <property type="component" value="Unassembled WGS sequence"/>
</dbReference>